<sequence>MVTANDVSKTKTMGGGGARAALTVVSVLQPRDQKKAVMSGEERFSSNDRELDGRARVDLPLGEQTTRSRFWTDVGCWWSGTVLRANGKGMLIFSSG</sequence>
<proteinExistence type="predicted"/>
<accession>A0A4C1TAC1</accession>
<organism evidence="1 2">
    <name type="scientific">Eumeta variegata</name>
    <name type="common">Bagworm moth</name>
    <name type="synonym">Eumeta japonica</name>
    <dbReference type="NCBI Taxonomy" id="151549"/>
    <lineage>
        <taxon>Eukaryota</taxon>
        <taxon>Metazoa</taxon>
        <taxon>Ecdysozoa</taxon>
        <taxon>Arthropoda</taxon>
        <taxon>Hexapoda</taxon>
        <taxon>Insecta</taxon>
        <taxon>Pterygota</taxon>
        <taxon>Neoptera</taxon>
        <taxon>Endopterygota</taxon>
        <taxon>Lepidoptera</taxon>
        <taxon>Glossata</taxon>
        <taxon>Ditrysia</taxon>
        <taxon>Tineoidea</taxon>
        <taxon>Psychidae</taxon>
        <taxon>Oiketicinae</taxon>
        <taxon>Eumeta</taxon>
    </lineage>
</organism>
<keyword evidence="2" id="KW-1185">Reference proteome</keyword>
<name>A0A4C1TAC1_EUMVA</name>
<dbReference type="Proteomes" id="UP000299102">
    <property type="component" value="Unassembled WGS sequence"/>
</dbReference>
<reference evidence="1 2" key="1">
    <citation type="journal article" date="2019" name="Commun. Biol.">
        <title>The bagworm genome reveals a unique fibroin gene that provides high tensile strength.</title>
        <authorList>
            <person name="Kono N."/>
            <person name="Nakamura H."/>
            <person name="Ohtoshi R."/>
            <person name="Tomita M."/>
            <person name="Numata K."/>
            <person name="Arakawa K."/>
        </authorList>
    </citation>
    <scope>NUCLEOTIDE SEQUENCE [LARGE SCALE GENOMIC DNA]</scope>
</reference>
<evidence type="ECO:0000313" key="2">
    <source>
        <dbReference type="Proteomes" id="UP000299102"/>
    </source>
</evidence>
<protein>
    <submittedName>
        <fullName evidence="1">Uncharacterized protein</fullName>
    </submittedName>
</protein>
<dbReference type="EMBL" id="BGZK01000040">
    <property type="protein sequence ID" value="GBP10367.1"/>
    <property type="molecule type" value="Genomic_DNA"/>
</dbReference>
<dbReference type="AlphaFoldDB" id="A0A4C1TAC1"/>
<evidence type="ECO:0000313" key="1">
    <source>
        <dbReference type="EMBL" id="GBP10367.1"/>
    </source>
</evidence>
<gene>
    <name evidence="1" type="ORF">EVAR_5678_1</name>
</gene>
<comment type="caution">
    <text evidence="1">The sequence shown here is derived from an EMBL/GenBank/DDBJ whole genome shotgun (WGS) entry which is preliminary data.</text>
</comment>